<gene>
    <name evidence="2" type="ORF">ERS852551_03619</name>
</gene>
<sequence length="76" mass="8200">MLYAAMAIAALILAGISFGSAVSCLIAFIALMKKRNQGSGREKNIKSLANADFGNIAAPFNFSYSLNHQQDFEKLD</sequence>
<organism evidence="2 3">
    <name type="scientific">Anaerotruncus colihominis</name>
    <dbReference type="NCBI Taxonomy" id="169435"/>
    <lineage>
        <taxon>Bacteria</taxon>
        <taxon>Bacillati</taxon>
        <taxon>Bacillota</taxon>
        <taxon>Clostridia</taxon>
        <taxon>Eubacteriales</taxon>
        <taxon>Oscillospiraceae</taxon>
        <taxon>Anaerotruncus</taxon>
    </lineage>
</organism>
<dbReference type="AlphaFoldDB" id="A0A174URE6"/>
<reference evidence="2 3" key="1">
    <citation type="submission" date="2015-09" db="EMBL/GenBank/DDBJ databases">
        <authorList>
            <consortium name="Pathogen Informatics"/>
        </authorList>
    </citation>
    <scope>NUCLEOTIDE SEQUENCE [LARGE SCALE GENOMIC DNA]</scope>
    <source>
        <strain evidence="2 3">2789STDY5834939</strain>
    </source>
</reference>
<keyword evidence="1" id="KW-1133">Transmembrane helix</keyword>
<proteinExistence type="predicted"/>
<evidence type="ECO:0000313" key="2">
    <source>
        <dbReference type="EMBL" id="CUQ22598.1"/>
    </source>
</evidence>
<dbReference type="Proteomes" id="UP000095765">
    <property type="component" value="Unassembled WGS sequence"/>
</dbReference>
<evidence type="ECO:0000256" key="1">
    <source>
        <dbReference type="SAM" id="Phobius"/>
    </source>
</evidence>
<name>A0A174URE6_9FIRM</name>
<dbReference type="EMBL" id="CZBE01000038">
    <property type="protein sequence ID" value="CUQ22598.1"/>
    <property type="molecule type" value="Genomic_DNA"/>
</dbReference>
<keyword evidence="1" id="KW-0472">Membrane</keyword>
<protein>
    <submittedName>
        <fullName evidence="2">Uncharacterized protein</fullName>
    </submittedName>
</protein>
<keyword evidence="1" id="KW-0812">Transmembrane</keyword>
<dbReference type="RefSeq" id="WP_156333700.1">
    <property type="nucleotide sequence ID" value="NZ_CZBE01000038.1"/>
</dbReference>
<feature type="transmembrane region" description="Helical" evidence="1">
    <location>
        <begin position="6"/>
        <end position="31"/>
    </location>
</feature>
<evidence type="ECO:0000313" key="3">
    <source>
        <dbReference type="Proteomes" id="UP000095765"/>
    </source>
</evidence>
<accession>A0A174URE6</accession>